<dbReference type="InterPro" id="IPR057670">
    <property type="entry name" value="SH3_retrovirus"/>
</dbReference>
<reference evidence="16 17" key="1">
    <citation type="submission" date="2024-01" db="EMBL/GenBank/DDBJ databases">
        <title>The genomes of 5 underutilized Papilionoideae crops provide insights into root nodulation and disease resistanc.</title>
        <authorList>
            <person name="Jiang F."/>
        </authorList>
    </citation>
    <scope>NUCLEOTIDE SEQUENCE [LARGE SCALE GENOMIC DNA]</scope>
    <source>
        <strain evidence="16">JINMINGXINNONG_FW02</strain>
        <tissue evidence="16">Leaves</tissue>
    </source>
</reference>
<dbReference type="InterPro" id="IPR054722">
    <property type="entry name" value="PolX-like_BBD"/>
</dbReference>
<dbReference type="PANTHER" id="PTHR43281">
    <property type="entry name" value="FARNESYL DIPHOSPHATE SYNTHASE"/>
    <property type="match status" value="1"/>
</dbReference>
<evidence type="ECO:0000256" key="6">
    <source>
        <dbReference type="ARBA" id="ARBA00022679"/>
    </source>
</evidence>
<dbReference type="Pfam" id="PF14223">
    <property type="entry name" value="Retrotran_gag_2"/>
    <property type="match status" value="1"/>
</dbReference>
<evidence type="ECO:0000256" key="3">
    <source>
        <dbReference type="ARBA" id="ARBA00005035"/>
    </source>
</evidence>
<dbReference type="PANTHER" id="PTHR43281:SF33">
    <property type="entry name" value="GERANYLGERANYL PYROPHOSPHATE SYNTHASE 7, CHLOROPLASTIC"/>
    <property type="match status" value="1"/>
</dbReference>
<dbReference type="InterPro" id="IPR043502">
    <property type="entry name" value="DNA/RNA_pol_sf"/>
</dbReference>
<evidence type="ECO:0000256" key="12">
    <source>
        <dbReference type="PROSITE-ProRule" id="PRU00047"/>
    </source>
</evidence>
<dbReference type="SUPFAM" id="SSF53098">
    <property type="entry name" value="Ribonuclease H-like"/>
    <property type="match status" value="1"/>
</dbReference>
<dbReference type="GO" id="GO:0008270">
    <property type="term" value="F:zinc ion binding"/>
    <property type="evidence" value="ECO:0007669"/>
    <property type="project" value="UniProtKB-KW"/>
</dbReference>
<comment type="similarity">
    <text evidence="5">Belongs to the FPP/GGPP synthase family.</text>
</comment>
<evidence type="ECO:0000256" key="5">
    <source>
        <dbReference type="ARBA" id="ARBA00006706"/>
    </source>
</evidence>
<dbReference type="CDD" id="cd00685">
    <property type="entry name" value="Trans_IPPS_HT"/>
    <property type="match status" value="1"/>
</dbReference>
<dbReference type="InterPro" id="IPR001878">
    <property type="entry name" value="Znf_CCHC"/>
</dbReference>
<evidence type="ECO:0000313" key="17">
    <source>
        <dbReference type="Proteomes" id="UP001374584"/>
    </source>
</evidence>
<dbReference type="NCBIfam" id="NF045485">
    <property type="entry name" value="FPPsyn"/>
    <property type="match status" value="1"/>
</dbReference>
<dbReference type="FunFam" id="1.10.600.10:FF:000001">
    <property type="entry name" value="Geranylgeranyl diphosphate synthase"/>
    <property type="match status" value="1"/>
</dbReference>
<dbReference type="GO" id="GO:0016117">
    <property type="term" value="P:carotenoid biosynthetic process"/>
    <property type="evidence" value="ECO:0007669"/>
    <property type="project" value="UniProtKB-KW"/>
</dbReference>
<dbReference type="Pfam" id="PF00665">
    <property type="entry name" value="rve"/>
    <property type="match status" value="1"/>
</dbReference>
<keyword evidence="9" id="KW-0378">Hydrolase</keyword>
<keyword evidence="17" id="KW-1185">Reference proteome</keyword>
<feature type="region of interest" description="Disordered" evidence="13">
    <location>
        <begin position="215"/>
        <end position="245"/>
    </location>
</feature>
<evidence type="ECO:0000256" key="2">
    <source>
        <dbReference type="ARBA" id="ARBA00004932"/>
    </source>
</evidence>
<dbReference type="SUPFAM" id="SSF48576">
    <property type="entry name" value="Terpenoid synthases"/>
    <property type="match status" value="1"/>
</dbReference>
<dbReference type="GO" id="GO:0015074">
    <property type="term" value="P:DNA integration"/>
    <property type="evidence" value="ECO:0007669"/>
    <property type="project" value="InterPro"/>
</dbReference>
<feature type="domain" description="CCHC-type" evidence="14">
    <location>
        <begin position="271"/>
        <end position="286"/>
    </location>
</feature>
<protein>
    <submittedName>
        <fullName evidence="16">Uncharacterized protein</fullName>
    </submittedName>
</protein>
<dbReference type="SMART" id="SM00343">
    <property type="entry name" value="ZnF_C2HC"/>
    <property type="match status" value="2"/>
</dbReference>
<dbReference type="SFLD" id="SFLDG01017">
    <property type="entry name" value="Polyprenyl_Transferase_Like"/>
    <property type="match status" value="1"/>
</dbReference>
<evidence type="ECO:0000256" key="4">
    <source>
        <dbReference type="ARBA" id="ARBA00005221"/>
    </source>
</evidence>
<evidence type="ECO:0000256" key="8">
    <source>
        <dbReference type="ARBA" id="ARBA00022746"/>
    </source>
</evidence>
<dbReference type="Pfam" id="PF13976">
    <property type="entry name" value="gag_pre-integrs"/>
    <property type="match status" value="1"/>
</dbReference>
<dbReference type="SUPFAM" id="SSF57756">
    <property type="entry name" value="Retrovirus zinc finger-like domains"/>
    <property type="match status" value="1"/>
</dbReference>
<keyword evidence="9" id="KW-0645">Protease</keyword>
<keyword evidence="8" id="KW-0125">Carotenoid biosynthesis</keyword>
<keyword evidence="11" id="KW-0414">Isoprene biosynthesis</keyword>
<keyword evidence="12" id="KW-0862">Zinc</keyword>
<keyword evidence="7" id="KW-0479">Metal-binding</keyword>
<evidence type="ECO:0000256" key="13">
    <source>
        <dbReference type="SAM" id="MobiDB-lite"/>
    </source>
</evidence>
<comment type="pathway">
    <text evidence="4">Isoprenoid biosynthesis; geranylgeranyl diphosphate biosynthesis; geranylgeranyl diphosphate from farnesyl diphosphate and isopentenyl diphosphate: step 1/1.</text>
</comment>
<evidence type="ECO:0000256" key="1">
    <source>
        <dbReference type="ARBA" id="ARBA00001946"/>
    </source>
</evidence>
<dbReference type="PROSITE" id="PS00723">
    <property type="entry name" value="POLYPRENYL_SYNTHASE_1"/>
    <property type="match status" value="1"/>
</dbReference>
<dbReference type="InterPro" id="IPR036397">
    <property type="entry name" value="RNaseH_sf"/>
</dbReference>
<evidence type="ECO:0000256" key="10">
    <source>
        <dbReference type="ARBA" id="ARBA00022842"/>
    </source>
</evidence>
<feature type="domain" description="CCHC-type" evidence="14">
    <location>
        <begin position="254"/>
        <end position="267"/>
    </location>
</feature>
<dbReference type="InterPro" id="IPR033749">
    <property type="entry name" value="Polyprenyl_synt_CS"/>
</dbReference>
<evidence type="ECO:0000259" key="14">
    <source>
        <dbReference type="PROSITE" id="PS50158"/>
    </source>
</evidence>
<name>A0AAN9RN76_PHACN</name>
<keyword evidence="9" id="KW-0064">Aspartyl protease</keyword>
<comment type="cofactor">
    <cofactor evidence="1">
        <name>Mg(2+)</name>
        <dbReference type="ChEBI" id="CHEBI:18420"/>
    </cofactor>
</comment>
<dbReference type="Pfam" id="PF00348">
    <property type="entry name" value="polyprenyl_synt"/>
    <property type="match status" value="1"/>
</dbReference>
<dbReference type="InterPro" id="IPR013103">
    <property type="entry name" value="RVT_2"/>
</dbReference>
<dbReference type="InterPro" id="IPR025724">
    <property type="entry name" value="GAG-pre-integrase_dom"/>
</dbReference>
<dbReference type="EMBL" id="JAYMYR010000002">
    <property type="protein sequence ID" value="KAK7378214.1"/>
    <property type="molecule type" value="Genomic_DNA"/>
</dbReference>
<dbReference type="PROSITE" id="PS50158">
    <property type="entry name" value="ZF_CCHC"/>
    <property type="match status" value="2"/>
</dbReference>
<evidence type="ECO:0000256" key="7">
    <source>
        <dbReference type="ARBA" id="ARBA00022723"/>
    </source>
</evidence>
<dbReference type="Gene3D" id="1.10.600.10">
    <property type="entry name" value="Farnesyl Diphosphate Synthase"/>
    <property type="match status" value="1"/>
</dbReference>
<keyword evidence="10" id="KW-0460">Magnesium</keyword>
<dbReference type="Gene3D" id="4.10.60.10">
    <property type="entry name" value="Zinc finger, CCHC-type"/>
    <property type="match status" value="1"/>
</dbReference>
<dbReference type="Proteomes" id="UP001374584">
    <property type="component" value="Unassembled WGS sequence"/>
</dbReference>
<dbReference type="InterPro" id="IPR001584">
    <property type="entry name" value="Integrase_cat-core"/>
</dbReference>
<dbReference type="InterPro" id="IPR053378">
    <property type="entry name" value="Prenyl_diphosphate_synthase"/>
</dbReference>
<dbReference type="GO" id="GO:0005737">
    <property type="term" value="C:cytoplasm"/>
    <property type="evidence" value="ECO:0007669"/>
    <property type="project" value="UniProtKB-ARBA"/>
</dbReference>
<feature type="compositionally biased region" description="Basic and acidic residues" evidence="13">
    <location>
        <begin position="219"/>
        <end position="228"/>
    </location>
</feature>
<dbReference type="GO" id="GO:0003676">
    <property type="term" value="F:nucleic acid binding"/>
    <property type="evidence" value="ECO:0007669"/>
    <property type="project" value="InterPro"/>
</dbReference>
<dbReference type="GO" id="GO:0004190">
    <property type="term" value="F:aspartic-type endopeptidase activity"/>
    <property type="evidence" value="ECO:0007669"/>
    <property type="project" value="UniProtKB-KW"/>
</dbReference>
<dbReference type="InterPro" id="IPR000092">
    <property type="entry name" value="Polyprenyl_synt"/>
</dbReference>
<dbReference type="InterPro" id="IPR012337">
    <property type="entry name" value="RNaseH-like_sf"/>
</dbReference>
<dbReference type="InterPro" id="IPR036875">
    <property type="entry name" value="Znf_CCHC_sf"/>
</dbReference>
<dbReference type="SFLD" id="SFLDS00005">
    <property type="entry name" value="Isoprenoid_Synthase_Type_I"/>
    <property type="match status" value="1"/>
</dbReference>
<dbReference type="PROSITE" id="PS50994">
    <property type="entry name" value="INTEGRASE"/>
    <property type="match status" value="1"/>
</dbReference>
<dbReference type="Pfam" id="PF00098">
    <property type="entry name" value="zf-CCHC"/>
    <property type="match status" value="1"/>
</dbReference>
<accession>A0AAN9RN76</accession>
<dbReference type="SUPFAM" id="SSF56672">
    <property type="entry name" value="DNA/RNA polymerases"/>
    <property type="match status" value="1"/>
</dbReference>
<dbReference type="Pfam" id="PF07727">
    <property type="entry name" value="RVT_2"/>
    <property type="match status" value="1"/>
</dbReference>
<dbReference type="InterPro" id="IPR008949">
    <property type="entry name" value="Isoprenoid_synthase_dom_sf"/>
</dbReference>
<dbReference type="Gene3D" id="3.30.420.10">
    <property type="entry name" value="Ribonuclease H-like superfamily/Ribonuclease H"/>
    <property type="match status" value="1"/>
</dbReference>
<keyword evidence="6" id="KW-0808">Transferase</keyword>
<proteinExistence type="inferred from homology"/>
<evidence type="ECO:0000256" key="11">
    <source>
        <dbReference type="ARBA" id="ARBA00023229"/>
    </source>
</evidence>
<gene>
    <name evidence="16" type="ORF">VNO80_03652</name>
</gene>
<dbReference type="Pfam" id="PF25597">
    <property type="entry name" value="SH3_retrovirus"/>
    <property type="match status" value="1"/>
</dbReference>
<evidence type="ECO:0000259" key="15">
    <source>
        <dbReference type="PROSITE" id="PS50994"/>
    </source>
</evidence>
<dbReference type="GO" id="GO:0004311">
    <property type="term" value="F:geranylgeranyl diphosphate synthase activity"/>
    <property type="evidence" value="ECO:0007669"/>
    <property type="project" value="TreeGrafter"/>
</dbReference>
<comment type="pathway">
    <text evidence="3">Isoprenoid biosynthesis; farnesyl diphosphate biosynthesis; farnesyl diphosphate from geranyl diphosphate and isopentenyl diphosphate: step 1/1.</text>
</comment>
<sequence>MANVTGQIPLPRLTKATRYDNWSIQMKALLGSQDTREVVEEGFEEPTNTTGYTAAQTKALKEMQSKDKAALYMLYRAVDEAIFEKIAGASTSKEAWDMLEKVFKGADRVKQVRLQTLRGELENMKMMVSESVSDYITRVQAVVNQLNRNGEKLTDARVVEKILRTLTDNFESIVCAIEESKDLATLTVDELAGSLEAHEQRKKKKKEETLEQALQTKASIKDEKEKEQSSQPNWRGRGRGRGRGGRSNYSNIECYKCHKYGHYAKDCNSDKCYNCGKVGHFAKDCRADIKIEETTNLALEDETNEGVLLMTQNEVNINSDTLWYLDSGASNHMCGHEYLFKDMQKIEDGHVSFGDASKVEVKGRGTVCYLQKDSLIGSLQDVYYVPDLKTNILSMGQLTEKGYSIFLKDRLLHLKNKQGRLVARIEMARNRMYKLNLRSIREKCLQVNTEDKTSLWHLRFGHLHHGGLKELAKKNMVHGLPNMDYEGKFCEECVLSKHVRTSFPKKAEYWAKQPLELIHTDICGPITPESFSSKRYFITFIDDFSRKTWVYFLKQKSEAFEVFKKFKVVVEKATDKQIKAVRSDRGGEYTSTTFMEYCEEQGIRRFLTALYTPQQNGVAERKNRTILDMVRSMLKSKKMPKEFWAEAVQCAIYVQNRCPHVKLDDQTPQEAWSRQKPTISHLRVFGSVAYAHVPDQRRTKLEDKSKRYIFIAYDEKTKGYKLLDPISKKVMVSRDVQINETSEWDWNISSEVIIKESSVIALTSINSETTDDEDEPRQPKMRSLQDLYDSTNEVHLVCLLADVENISFEEAVRDKKWQTAMDEEIKAIDRNNTWELIELPKGSKPIGVKWVFKKKMNAQGEIERYKARLVAKGYKQKEGIDYDEVFAPVVRMETIRLFISLAAQFKWPIFQMDVKSAFLNGVLEEEVYIEQPPGYMKMGEEKKVLKLKKALYGLKQAPRAWNTRIDTYFKENGFKQCPYEHALYTKNSGGNMIFVAFYVDDLIFMGNNNEMIEEFKGTMRREFEMTDLGLMNFFLGLEVRQKETGIFVSQETYAKEILKKYKMANCNPVSILMEPGAKISKFDGGERVDASRYRSLVGSLRYLTCTRPDLSLSVGIISRFMEEPIYSHWKALKRVLRYIQGTVSLGLFYSKAEDFKLVGYSDSDWCGDIDDRKSTSGYIFFMGNTAFSWLSKKQPIVTLSTCEAEYVAASWCVCHAIWLRNLLSKVELKQLGATVIQVDNKSAIELAKNPVNHERSKHIDVRFHFIRDHVKEGSVELVHVASQDQVADIFTKPLPKVLFDKYKKMIGMMDEEIEFDFKAYMLHKVNTVNRALDAAIELREPKKLHEAMRYTLLAGGKRIRPVLCIAACELVGGLDYTALPAACAVEMVHAMSLIHDDLPCIDNDDLRRGKPACHKVFGENVAILAGDALLARAFEHVAASTKSVCPTRVVRAIVELAQSIGAEGVAGGQVMDMSSKGLSSEVGRERVEFIHLHKSAALLEGAVVLGAIMGGGSDEEVERLRMFGRCVGLMGQVVDDILDVTQSTEKLRKTAGKDLVADKLTYPKVFGVDKSKEIARKLVEDSKEILVGFDTPKVAPLSAVTNYIAGKIN</sequence>
<comment type="caution">
    <text evidence="16">The sequence shown here is derived from an EMBL/GenBank/DDBJ whole genome shotgun (WGS) entry which is preliminary data.</text>
</comment>
<feature type="domain" description="Integrase catalytic" evidence="15">
    <location>
        <begin position="510"/>
        <end position="676"/>
    </location>
</feature>
<comment type="pathway">
    <text evidence="2">Isoprenoid biosynthesis; geranyl diphosphate biosynthesis; geranyl diphosphate from dimethylallyl diphosphate and isopentenyl diphosphate: step 1/1.</text>
</comment>
<keyword evidence="12" id="KW-0863">Zinc-finger</keyword>
<evidence type="ECO:0000256" key="9">
    <source>
        <dbReference type="ARBA" id="ARBA00022750"/>
    </source>
</evidence>
<evidence type="ECO:0000313" key="16">
    <source>
        <dbReference type="EMBL" id="KAK7378214.1"/>
    </source>
</evidence>
<dbReference type="Pfam" id="PF22936">
    <property type="entry name" value="Pol_BBD"/>
    <property type="match status" value="1"/>
</dbReference>
<organism evidence="16 17">
    <name type="scientific">Phaseolus coccineus</name>
    <name type="common">Scarlet runner bean</name>
    <name type="synonym">Phaseolus multiflorus</name>
    <dbReference type="NCBI Taxonomy" id="3886"/>
    <lineage>
        <taxon>Eukaryota</taxon>
        <taxon>Viridiplantae</taxon>
        <taxon>Streptophyta</taxon>
        <taxon>Embryophyta</taxon>
        <taxon>Tracheophyta</taxon>
        <taxon>Spermatophyta</taxon>
        <taxon>Magnoliopsida</taxon>
        <taxon>eudicotyledons</taxon>
        <taxon>Gunneridae</taxon>
        <taxon>Pentapetalae</taxon>
        <taxon>rosids</taxon>
        <taxon>fabids</taxon>
        <taxon>Fabales</taxon>
        <taxon>Fabaceae</taxon>
        <taxon>Papilionoideae</taxon>
        <taxon>50 kb inversion clade</taxon>
        <taxon>NPAAA clade</taxon>
        <taxon>indigoferoid/millettioid clade</taxon>
        <taxon>Phaseoleae</taxon>
        <taxon>Phaseolus</taxon>
    </lineage>
</organism>
<dbReference type="CDD" id="cd09272">
    <property type="entry name" value="RNase_HI_RT_Ty1"/>
    <property type="match status" value="1"/>
</dbReference>